<organism evidence="1">
    <name type="scientific">freshwater metagenome</name>
    <dbReference type="NCBI Taxonomy" id="449393"/>
    <lineage>
        <taxon>unclassified sequences</taxon>
        <taxon>metagenomes</taxon>
        <taxon>ecological metagenomes</taxon>
    </lineage>
</organism>
<evidence type="ECO:0000313" key="1">
    <source>
        <dbReference type="EMBL" id="CAB4753215.1"/>
    </source>
</evidence>
<gene>
    <name evidence="1" type="ORF">UFOPK2786_01403</name>
</gene>
<dbReference type="AlphaFoldDB" id="A0A6J6U1N3"/>
<name>A0A6J6U1N3_9ZZZZ</name>
<reference evidence="1" key="1">
    <citation type="submission" date="2020-05" db="EMBL/GenBank/DDBJ databases">
        <authorList>
            <person name="Chiriac C."/>
            <person name="Salcher M."/>
            <person name="Ghai R."/>
            <person name="Kavagutti S V."/>
        </authorList>
    </citation>
    <scope>NUCLEOTIDE SEQUENCE</scope>
</reference>
<accession>A0A6J6U1N3</accession>
<dbReference type="EMBL" id="CAEZYW010000241">
    <property type="protein sequence ID" value="CAB4753215.1"/>
    <property type="molecule type" value="Genomic_DNA"/>
</dbReference>
<proteinExistence type="predicted"/>
<protein>
    <submittedName>
        <fullName evidence="1">Unannotated protein</fullName>
    </submittedName>
</protein>
<sequence>MAQITGDVDQALSRASFSDEVLMAYTTSS</sequence>